<evidence type="ECO:0000313" key="2">
    <source>
        <dbReference type="EMBL" id="KXZ47987.1"/>
    </source>
</evidence>
<reference evidence="3" key="1">
    <citation type="journal article" date="2016" name="Nat. Commun.">
        <title>The Gonium pectorale genome demonstrates co-option of cell cycle regulation during the evolution of multicellularity.</title>
        <authorList>
            <person name="Hanschen E.R."/>
            <person name="Marriage T.N."/>
            <person name="Ferris P.J."/>
            <person name="Hamaji T."/>
            <person name="Toyoda A."/>
            <person name="Fujiyama A."/>
            <person name="Neme R."/>
            <person name="Noguchi H."/>
            <person name="Minakuchi Y."/>
            <person name="Suzuki M."/>
            <person name="Kawai-Toyooka H."/>
            <person name="Smith D.R."/>
            <person name="Sparks H."/>
            <person name="Anderson J."/>
            <person name="Bakaric R."/>
            <person name="Luria V."/>
            <person name="Karger A."/>
            <person name="Kirschner M.W."/>
            <person name="Durand P.M."/>
            <person name="Michod R.E."/>
            <person name="Nozaki H."/>
            <person name="Olson B.J."/>
        </authorList>
    </citation>
    <scope>NUCLEOTIDE SEQUENCE [LARGE SCALE GENOMIC DNA]</scope>
    <source>
        <strain evidence="3">NIES-2863</strain>
    </source>
</reference>
<gene>
    <name evidence="2" type="ORF">GPECTOR_31g349</name>
</gene>
<organism evidence="2 3">
    <name type="scientific">Gonium pectorale</name>
    <name type="common">Green alga</name>
    <dbReference type="NCBI Taxonomy" id="33097"/>
    <lineage>
        <taxon>Eukaryota</taxon>
        <taxon>Viridiplantae</taxon>
        <taxon>Chlorophyta</taxon>
        <taxon>core chlorophytes</taxon>
        <taxon>Chlorophyceae</taxon>
        <taxon>CS clade</taxon>
        <taxon>Chlamydomonadales</taxon>
        <taxon>Volvocaceae</taxon>
        <taxon>Gonium</taxon>
    </lineage>
</organism>
<name>A0A150GDS0_GONPE</name>
<comment type="caution">
    <text evidence="2">The sequence shown here is derived from an EMBL/GenBank/DDBJ whole genome shotgun (WGS) entry which is preliminary data.</text>
</comment>
<feature type="transmembrane region" description="Helical" evidence="1">
    <location>
        <begin position="348"/>
        <end position="372"/>
    </location>
</feature>
<keyword evidence="1" id="KW-0472">Membrane</keyword>
<dbReference type="STRING" id="33097.A0A150GDS0"/>
<keyword evidence="1" id="KW-0812">Transmembrane</keyword>
<accession>A0A150GDS0</accession>
<dbReference type="EMBL" id="LSYV01000032">
    <property type="protein sequence ID" value="KXZ47987.1"/>
    <property type="molecule type" value="Genomic_DNA"/>
</dbReference>
<protein>
    <submittedName>
        <fullName evidence="2">Uncharacterized protein</fullName>
    </submittedName>
</protein>
<dbReference type="OrthoDB" id="512792at2759"/>
<dbReference type="PANTHER" id="PTHR48174:SF5">
    <property type="entry name" value="VACUOLAR PROTEIN SORTING-ASSOCIATED PROTEIN 62"/>
    <property type="match status" value="1"/>
</dbReference>
<proteinExistence type="predicted"/>
<evidence type="ECO:0000313" key="3">
    <source>
        <dbReference type="Proteomes" id="UP000075714"/>
    </source>
</evidence>
<evidence type="ECO:0000256" key="1">
    <source>
        <dbReference type="SAM" id="Phobius"/>
    </source>
</evidence>
<dbReference type="PANTHER" id="PTHR48174">
    <property type="entry name" value="DUF946 FAMILY PROTEIN"/>
    <property type="match status" value="1"/>
</dbReference>
<keyword evidence="3" id="KW-1185">Reference proteome</keyword>
<keyword evidence="1" id="KW-1133">Transmembrane helix</keyword>
<dbReference type="Proteomes" id="UP000075714">
    <property type="component" value="Unassembled WGS sequence"/>
</dbReference>
<dbReference type="AlphaFoldDB" id="A0A150GDS0"/>
<sequence>MIQATVYNTLTWKSTANRFAFPWEAGPKTFDYMIAQQAVATRLVNATYNQTADKVTLDVVDGETLLKRAVVDPVVDGRLTGKVWYTGDLEHVEVYVCEADLYAPDPASAVQRTQYSQHGWLPDFDCKAGECEFETDEAGVRRLVVYSALNSHANWPRPTPLYVYQKIKFDAVINMDGLYVGDRYARGPVWYPNQNNTRFLPYLSELSTEQTEGEFAWAAFSGIWGATLKSGVFKGSITCLVDNLTREAPCSTRNPAFYVLGGLLSPSTWNMAELNWSAAVGGNTVTGPLWRRSFALNWELERPAPLYAGKELLGMVAVAADATCPFEAPISTAAAGVISFHHTDLVQYLGAVTGLVLAAAVVAVVMLLPLLLGRTGKSAVRRLRDALERQQYVQYVQAVRRLETYLADDRGADPAGAGKAATAALPPPPPSLLPLAPSMAGASIYSNTDVMEISPPIVQMATGLTSPRGATSVVSHAAAAAAGGSIVAGGTAAPCFDGGAVTAVPAATAVVAAGPAEVACARTALLEAFAAVAIQPYLLIIWMVVGAGLYASGTAVTVIGAQDMVVALDRILPLSIWQVFVPAAGAW</sequence>